<keyword evidence="7 9" id="KW-0675">Receptor</keyword>
<evidence type="ECO:0000256" key="1">
    <source>
        <dbReference type="ARBA" id="ARBA00004141"/>
    </source>
</evidence>
<dbReference type="PRINTS" id="PR00237">
    <property type="entry name" value="GPCRRHODOPSN"/>
</dbReference>
<dbReference type="Proteomes" id="UP001249851">
    <property type="component" value="Unassembled WGS sequence"/>
</dbReference>
<dbReference type="Pfam" id="PF03031">
    <property type="entry name" value="NIF"/>
    <property type="match status" value="1"/>
</dbReference>
<feature type="transmembrane region" description="Helical" evidence="11">
    <location>
        <begin position="148"/>
        <end position="167"/>
    </location>
</feature>
<dbReference type="SUPFAM" id="SSF56784">
    <property type="entry name" value="HAD-like"/>
    <property type="match status" value="1"/>
</dbReference>
<feature type="region of interest" description="Disordered" evidence="10">
    <location>
        <begin position="352"/>
        <end position="374"/>
    </location>
</feature>
<dbReference type="AlphaFoldDB" id="A0AAD9UVP4"/>
<dbReference type="GO" id="GO:0004983">
    <property type="term" value="F:neuropeptide Y receptor activity"/>
    <property type="evidence" value="ECO:0007669"/>
    <property type="project" value="InterPro"/>
</dbReference>
<evidence type="ECO:0000256" key="9">
    <source>
        <dbReference type="RuleBase" id="RU000688"/>
    </source>
</evidence>
<dbReference type="GO" id="GO:0005886">
    <property type="term" value="C:plasma membrane"/>
    <property type="evidence" value="ECO:0007669"/>
    <property type="project" value="TreeGrafter"/>
</dbReference>
<keyword evidence="5 9" id="KW-0297">G-protein coupled receptor</keyword>
<name>A0AAD9UVP4_ACRCE</name>
<evidence type="ECO:0000256" key="10">
    <source>
        <dbReference type="SAM" id="MobiDB-lite"/>
    </source>
</evidence>
<evidence type="ECO:0000313" key="13">
    <source>
        <dbReference type="EMBL" id="KAK2551731.1"/>
    </source>
</evidence>
<comment type="subcellular location">
    <subcellularLocation>
        <location evidence="1">Membrane</location>
        <topology evidence="1">Multi-pass membrane protein</topology>
    </subcellularLocation>
</comment>
<keyword evidence="8 9" id="KW-0807">Transducer</keyword>
<dbReference type="PROSITE" id="PS50262">
    <property type="entry name" value="G_PROTEIN_RECEP_F1_2"/>
    <property type="match status" value="1"/>
</dbReference>
<evidence type="ECO:0000256" key="7">
    <source>
        <dbReference type="ARBA" id="ARBA00023170"/>
    </source>
</evidence>
<sequence>MESNGTMNNTAPTKTSPAYEDDPGNEQPLYYTRLACYTIIFIVGVIGNILVCLVVCRERKMKNVTNYFIFNLAISDLSVLLICIPFDVGEIITQTFPYGAVMCKLVYPLQTLATTASVGTLVAISLNRFMAVVYPLRPQLTTRDAKKVIGVIWVFALTLVSPYIAVLELDKDKKKCVETFLDKGLKAGAYTISIFLLQYVVPLSIIGLSYIRIGRDLRRDKCSYSNDALQRDQEKEAYKVMKILTVVVIVFALLMLPNHIVFLWFDFDNGGKTKYADGIVALCQICVYANSASNPLIYNAVNEQFREGFKNYFRSWIECVLNINDRRDHVRIDKGRQTAAKNIRSCNMCRSNDSSDNGELCGNKSDSRVPASISKKPRSRNILSSFFCCFGSQSAAAGTPCTVTHTSCNSNHNHNHNENTSVNAEDKEQKYLLPPVRHQDMHKKCIVIDLDETLVHSSFKPVHNADFIVPVEIDGTIHQDLSKLGRDLKHVLIVDNSPASYSFHPENAVPVASWFDDLSDMELLDLIPFLETLDGVDDVCAFLRSANMTVIKNRCDSLNTS</sequence>
<dbReference type="InterPro" id="IPR000611">
    <property type="entry name" value="NPY_rcpt"/>
</dbReference>
<evidence type="ECO:0000313" key="14">
    <source>
        <dbReference type="Proteomes" id="UP001249851"/>
    </source>
</evidence>
<evidence type="ECO:0000256" key="11">
    <source>
        <dbReference type="SAM" id="Phobius"/>
    </source>
</evidence>
<dbReference type="SMART" id="SM00577">
    <property type="entry name" value="CPDc"/>
    <property type="match status" value="1"/>
</dbReference>
<feature type="transmembrane region" description="Helical" evidence="11">
    <location>
        <begin position="30"/>
        <end position="56"/>
    </location>
</feature>
<reference evidence="13" key="1">
    <citation type="journal article" date="2023" name="G3 (Bethesda)">
        <title>Whole genome assembly and annotation of the endangered Caribbean coral Acropora cervicornis.</title>
        <authorList>
            <person name="Selwyn J.D."/>
            <person name="Vollmer S.V."/>
        </authorList>
    </citation>
    <scope>NUCLEOTIDE SEQUENCE</scope>
    <source>
        <strain evidence="13">K2</strain>
    </source>
</reference>
<keyword evidence="3 9" id="KW-0812">Transmembrane</keyword>
<feature type="transmembrane region" description="Helical" evidence="11">
    <location>
        <begin position="243"/>
        <end position="265"/>
    </location>
</feature>
<evidence type="ECO:0000256" key="8">
    <source>
        <dbReference type="ARBA" id="ARBA00023224"/>
    </source>
</evidence>
<comment type="caution">
    <text evidence="13">The sequence shown here is derived from an EMBL/GenBank/DDBJ whole genome shotgun (WGS) entry which is preliminary data.</text>
</comment>
<reference evidence="13" key="2">
    <citation type="journal article" date="2023" name="Science">
        <title>Genomic signatures of disease resistance in endangered staghorn corals.</title>
        <authorList>
            <person name="Vollmer S.V."/>
            <person name="Selwyn J.D."/>
            <person name="Despard B.A."/>
            <person name="Roesel C.L."/>
        </authorList>
    </citation>
    <scope>NUCLEOTIDE SEQUENCE</scope>
    <source>
        <strain evidence="13">K2</strain>
    </source>
</reference>
<dbReference type="PROSITE" id="PS00237">
    <property type="entry name" value="G_PROTEIN_RECEP_F1_1"/>
    <property type="match status" value="1"/>
</dbReference>
<comment type="similarity">
    <text evidence="2 9">Belongs to the G-protein coupled receptor 1 family.</text>
</comment>
<organism evidence="13 14">
    <name type="scientific">Acropora cervicornis</name>
    <name type="common">Staghorn coral</name>
    <dbReference type="NCBI Taxonomy" id="6130"/>
    <lineage>
        <taxon>Eukaryota</taxon>
        <taxon>Metazoa</taxon>
        <taxon>Cnidaria</taxon>
        <taxon>Anthozoa</taxon>
        <taxon>Hexacorallia</taxon>
        <taxon>Scleractinia</taxon>
        <taxon>Astrocoeniina</taxon>
        <taxon>Acroporidae</taxon>
        <taxon>Acropora</taxon>
    </lineage>
</organism>
<keyword evidence="14" id="KW-1185">Reference proteome</keyword>
<protein>
    <submittedName>
        <fullName evidence="13">Neuropeptide FF receptor 2</fullName>
    </submittedName>
</protein>
<feature type="transmembrane region" description="Helical" evidence="11">
    <location>
        <begin position="187"/>
        <end position="211"/>
    </location>
</feature>
<dbReference type="InterPro" id="IPR000276">
    <property type="entry name" value="GPCR_Rhodpsn"/>
</dbReference>
<dbReference type="Gene3D" id="1.20.1070.10">
    <property type="entry name" value="Rhodopsin 7-helix transmembrane proteins"/>
    <property type="match status" value="1"/>
</dbReference>
<evidence type="ECO:0000256" key="3">
    <source>
        <dbReference type="ARBA" id="ARBA00022692"/>
    </source>
</evidence>
<feature type="domain" description="G-protein coupled receptors family 1 profile" evidence="12">
    <location>
        <begin position="47"/>
        <end position="298"/>
    </location>
</feature>
<keyword evidence="6 11" id="KW-0472">Membrane</keyword>
<dbReference type="FunFam" id="1.20.1070.10:FF:000291">
    <property type="entry name" value="Predicted protein"/>
    <property type="match status" value="1"/>
</dbReference>
<dbReference type="EMBL" id="JARQWQ010000094">
    <property type="protein sequence ID" value="KAK2551731.1"/>
    <property type="molecule type" value="Genomic_DNA"/>
</dbReference>
<evidence type="ECO:0000256" key="6">
    <source>
        <dbReference type="ARBA" id="ARBA00023136"/>
    </source>
</evidence>
<evidence type="ECO:0000259" key="12">
    <source>
        <dbReference type="PROSITE" id="PS50262"/>
    </source>
</evidence>
<dbReference type="SMART" id="SM01381">
    <property type="entry name" value="7TM_GPCR_Srsx"/>
    <property type="match status" value="1"/>
</dbReference>
<dbReference type="InterPro" id="IPR036412">
    <property type="entry name" value="HAD-like_sf"/>
</dbReference>
<gene>
    <name evidence="13" type="ORF">P5673_027333</name>
</gene>
<accession>A0AAD9UVP4</accession>
<evidence type="ECO:0000256" key="5">
    <source>
        <dbReference type="ARBA" id="ARBA00023040"/>
    </source>
</evidence>
<evidence type="ECO:0000256" key="4">
    <source>
        <dbReference type="ARBA" id="ARBA00022989"/>
    </source>
</evidence>
<dbReference type="PANTHER" id="PTHR45695:SF9">
    <property type="entry name" value="LEUCOKININ RECEPTOR"/>
    <property type="match status" value="1"/>
</dbReference>
<dbReference type="Gene3D" id="3.40.50.1000">
    <property type="entry name" value="HAD superfamily/HAD-like"/>
    <property type="match status" value="2"/>
</dbReference>
<feature type="compositionally biased region" description="Polar residues" evidence="10">
    <location>
        <begin position="1"/>
        <end position="16"/>
    </location>
</feature>
<dbReference type="CDD" id="cd14993">
    <property type="entry name" value="7tmA_CCKR-like"/>
    <property type="match status" value="1"/>
</dbReference>
<evidence type="ECO:0000256" key="2">
    <source>
        <dbReference type="ARBA" id="ARBA00010663"/>
    </source>
</evidence>
<dbReference type="Pfam" id="PF00001">
    <property type="entry name" value="7tm_1"/>
    <property type="match status" value="1"/>
</dbReference>
<dbReference type="PRINTS" id="PR01012">
    <property type="entry name" value="NRPEPTIDEYR"/>
</dbReference>
<dbReference type="InterPro" id="IPR004274">
    <property type="entry name" value="FCP1_dom"/>
</dbReference>
<keyword evidence="4 11" id="KW-1133">Transmembrane helix</keyword>
<dbReference type="SUPFAM" id="SSF81321">
    <property type="entry name" value="Family A G protein-coupled receptor-like"/>
    <property type="match status" value="1"/>
</dbReference>
<feature type="transmembrane region" description="Helical" evidence="11">
    <location>
        <begin position="68"/>
        <end position="92"/>
    </location>
</feature>
<feature type="transmembrane region" description="Helical" evidence="11">
    <location>
        <begin position="112"/>
        <end position="136"/>
    </location>
</feature>
<dbReference type="InterPro" id="IPR023214">
    <property type="entry name" value="HAD_sf"/>
</dbReference>
<feature type="region of interest" description="Disordered" evidence="10">
    <location>
        <begin position="1"/>
        <end position="21"/>
    </location>
</feature>
<dbReference type="PANTHER" id="PTHR45695">
    <property type="entry name" value="LEUCOKININ RECEPTOR-RELATED"/>
    <property type="match status" value="1"/>
</dbReference>
<proteinExistence type="inferred from homology"/>
<dbReference type="InterPro" id="IPR017452">
    <property type="entry name" value="GPCR_Rhodpsn_7TM"/>
</dbReference>